<organism evidence="2 3">
    <name type="scientific">Colletotrichum paranaense</name>
    <dbReference type="NCBI Taxonomy" id="1914294"/>
    <lineage>
        <taxon>Eukaryota</taxon>
        <taxon>Fungi</taxon>
        <taxon>Dikarya</taxon>
        <taxon>Ascomycota</taxon>
        <taxon>Pezizomycotina</taxon>
        <taxon>Sordariomycetes</taxon>
        <taxon>Hypocreomycetidae</taxon>
        <taxon>Glomerellales</taxon>
        <taxon>Glomerellaceae</taxon>
        <taxon>Colletotrichum</taxon>
        <taxon>Colletotrichum acutatum species complex</taxon>
    </lineage>
</organism>
<proteinExistence type="predicted"/>
<dbReference type="Proteomes" id="UP001241169">
    <property type="component" value="Unassembled WGS sequence"/>
</dbReference>
<evidence type="ECO:0000313" key="3">
    <source>
        <dbReference type="Proteomes" id="UP001241169"/>
    </source>
</evidence>
<keyword evidence="3" id="KW-1185">Reference proteome</keyword>
<keyword evidence="1" id="KW-0732">Signal</keyword>
<evidence type="ECO:0008006" key="4">
    <source>
        <dbReference type="Google" id="ProtNLM"/>
    </source>
</evidence>
<sequence length="99" mass="10945">MCVLYSSFCFVAFVYGGGSYCAVPRERASFFLGGRGRWKWGARLVVKCSNVHHRCGSMPGKAASAADCLVTQDRGQSSYSRDMREGLKILRTSVLRLRG</sequence>
<protein>
    <recommendedName>
        <fullName evidence="4">Secreted protein</fullName>
    </recommendedName>
</protein>
<gene>
    <name evidence="2" type="ORF">CPAR01_01376</name>
</gene>
<dbReference type="EMBL" id="MOPA01000001">
    <property type="protein sequence ID" value="KAK1547409.1"/>
    <property type="molecule type" value="Genomic_DNA"/>
</dbReference>
<dbReference type="RefSeq" id="XP_060356522.1">
    <property type="nucleotide sequence ID" value="XM_060485665.1"/>
</dbReference>
<feature type="signal peptide" evidence="1">
    <location>
        <begin position="1"/>
        <end position="16"/>
    </location>
</feature>
<accession>A0ABQ9T6V1</accession>
<feature type="chain" id="PRO_5046341375" description="Secreted protein" evidence="1">
    <location>
        <begin position="17"/>
        <end position="99"/>
    </location>
</feature>
<reference evidence="2 3" key="1">
    <citation type="submission" date="2016-10" db="EMBL/GenBank/DDBJ databases">
        <title>The genome sequence of Colletotrichum fioriniae PJ7.</title>
        <authorList>
            <person name="Baroncelli R."/>
        </authorList>
    </citation>
    <scope>NUCLEOTIDE SEQUENCE [LARGE SCALE GENOMIC DNA]</scope>
    <source>
        <strain evidence="2 3">IMI 384185</strain>
    </source>
</reference>
<evidence type="ECO:0000256" key="1">
    <source>
        <dbReference type="SAM" id="SignalP"/>
    </source>
</evidence>
<dbReference type="GeneID" id="85369564"/>
<comment type="caution">
    <text evidence="2">The sequence shown here is derived from an EMBL/GenBank/DDBJ whole genome shotgun (WGS) entry which is preliminary data.</text>
</comment>
<evidence type="ECO:0000313" key="2">
    <source>
        <dbReference type="EMBL" id="KAK1547409.1"/>
    </source>
</evidence>
<name>A0ABQ9T6V1_9PEZI</name>